<sequence length="112" mass="13036">MGDDYENIAAIYLRAEGYEVIQHNFQCRLGEIDIIAKKDGYLRFIEVKYRSNAVAGLPQEAVTFQKQRKICKTATYYMMKQKYSMDTPCCFDVVAILGNEIKLYENAFEYCD</sequence>
<name>A0A7V7QN49_9FIRM</name>
<evidence type="ECO:0000313" key="3">
    <source>
        <dbReference type="EMBL" id="KAB1440230.1"/>
    </source>
</evidence>
<dbReference type="InterPro" id="IPR011856">
    <property type="entry name" value="tRNA_endonuc-like_dom_sf"/>
</dbReference>
<dbReference type="GO" id="GO:0003676">
    <property type="term" value="F:nucleic acid binding"/>
    <property type="evidence" value="ECO:0007669"/>
    <property type="project" value="InterPro"/>
</dbReference>
<gene>
    <name evidence="3" type="ORF">F7O84_06420</name>
</gene>
<evidence type="ECO:0000256" key="1">
    <source>
        <dbReference type="ARBA" id="ARBA00006738"/>
    </source>
</evidence>
<reference evidence="3 4" key="1">
    <citation type="submission" date="2019-09" db="EMBL/GenBank/DDBJ databases">
        <authorList>
            <person name="Valk L.C."/>
        </authorList>
    </citation>
    <scope>NUCLEOTIDE SEQUENCE [LARGE SCALE GENOMIC DNA]</scope>
    <source>
        <strain evidence="3">GalUA</strain>
    </source>
</reference>
<dbReference type="AlphaFoldDB" id="A0A7V7QN49"/>
<dbReference type="InterPro" id="IPR011335">
    <property type="entry name" value="Restrct_endonuc-II-like"/>
</dbReference>
<dbReference type="SUPFAM" id="SSF52980">
    <property type="entry name" value="Restriction endonuclease-like"/>
    <property type="match status" value="1"/>
</dbReference>
<evidence type="ECO:0000313" key="4">
    <source>
        <dbReference type="Proteomes" id="UP000461768"/>
    </source>
</evidence>
<dbReference type="Gene3D" id="3.40.1350.10">
    <property type="match status" value="1"/>
</dbReference>
<protein>
    <recommendedName>
        <fullName evidence="2">UPF0102 protein F7O84_06420</fullName>
    </recommendedName>
</protein>
<organism evidence="3 4">
    <name type="scientific">Candidatus Galacturonatibacter soehngenii</name>
    <dbReference type="NCBI Taxonomy" id="2307010"/>
    <lineage>
        <taxon>Bacteria</taxon>
        <taxon>Bacillati</taxon>
        <taxon>Bacillota</taxon>
        <taxon>Clostridia</taxon>
        <taxon>Lachnospirales</taxon>
        <taxon>Lachnospiraceae</taxon>
        <taxon>Candidatus Galacturonatibacter</taxon>
    </lineage>
</organism>
<dbReference type="NCBIfam" id="TIGR00252">
    <property type="entry name" value="YraN family protein"/>
    <property type="match status" value="1"/>
</dbReference>
<dbReference type="InterPro" id="IPR003509">
    <property type="entry name" value="UPF0102_YraN-like"/>
</dbReference>
<dbReference type="PANTHER" id="PTHR34039">
    <property type="entry name" value="UPF0102 PROTEIN YRAN"/>
    <property type="match status" value="1"/>
</dbReference>
<dbReference type="EMBL" id="WAGX01000004">
    <property type="protein sequence ID" value="KAB1440230.1"/>
    <property type="molecule type" value="Genomic_DNA"/>
</dbReference>
<dbReference type="OrthoDB" id="9802516at2"/>
<evidence type="ECO:0000256" key="2">
    <source>
        <dbReference type="HAMAP-Rule" id="MF_00048"/>
    </source>
</evidence>
<accession>A0A7V7QN49</accession>
<dbReference type="CDD" id="cd20736">
    <property type="entry name" value="PoNe_Nuclease"/>
    <property type="match status" value="1"/>
</dbReference>
<dbReference type="Proteomes" id="UP000461768">
    <property type="component" value="Unassembled WGS sequence"/>
</dbReference>
<proteinExistence type="inferred from homology"/>
<dbReference type="NCBIfam" id="NF009150">
    <property type="entry name" value="PRK12497.1-3"/>
    <property type="match status" value="1"/>
</dbReference>
<dbReference type="Pfam" id="PF02021">
    <property type="entry name" value="UPF0102"/>
    <property type="match status" value="1"/>
</dbReference>
<comment type="similarity">
    <text evidence="1 2">Belongs to the UPF0102 family.</text>
</comment>
<reference evidence="3 4" key="2">
    <citation type="submission" date="2020-02" db="EMBL/GenBank/DDBJ databases">
        <title>Candidatus Galacturonibacter soehngenii shows hetero-acetogenic catabolism of galacturonic acid but lacks a canonical carbon monoxide dehydrogenase/acetyl-CoA synthase complex.</title>
        <authorList>
            <person name="Diender M."/>
            <person name="Stouten G.R."/>
            <person name="Petersen J.F."/>
            <person name="Nielsen P.H."/>
            <person name="Dueholm M.S."/>
            <person name="Pronk J.T."/>
            <person name="Van Loosdrecht M.C.M."/>
        </authorList>
    </citation>
    <scope>NUCLEOTIDE SEQUENCE [LARGE SCALE GENOMIC DNA]</scope>
    <source>
        <strain evidence="3">GalUA</strain>
    </source>
</reference>
<comment type="caution">
    <text evidence="3">The sequence shown here is derived from an EMBL/GenBank/DDBJ whole genome shotgun (WGS) entry which is preliminary data.</text>
</comment>
<dbReference type="PANTHER" id="PTHR34039:SF1">
    <property type="entry name" value="UPF0102 PROTEIN YRAN"/>
    <property type="match status" value="1"/>
</dbReference>
<keyword evidence="4" id="KW-1185">Reference proteome</keyword>
<dbReference type="HAMAP" id="MF_00048">
    <property type="entry name" value="UPF0102"/>
    <property type="match status" value="1"/>
</dbReference>